<dbReference type="InterPro" id="IPR027417">
    <property type="entry name" value="P-loop_NTPase"/>
</dbReference>
<organism evidence="3 5">
    <name type="scientific">Didymodactylos carnosus</name>
    <dbReference type="NCBI Taxonomy" id="1234261"/>
    <lineage>
        <taxon>Eukaryota</taxon>
        <taxon>Metazoa</taxon>
        <taxon>Spiralia</taxon>
        <taxon>Gnathifera</taxon>
        <taxon>Rotifera</taxon>
        <taxon>Eurotatoria</taxon>
        <taxon>Bdelloidea</taxon>
        <taxon>Philodinida</taxon>
        <taxon>Philodinidae</taxon>
        <taxon>Didymodactylos</taxon>
    </lineage>
</organism>
<sequence>MVSYLRPGQTTTDGITVDKSMFEAYTQLRQIAHDHQVEDKLKIPQLVIVGETSSGKSMLVQNFLRFPCSFSQANIATRCPVAYCLRYNPQLRNGEIRFLQPAGLSPKALGAHLQELMGQIQVSHRATGGFRLEPYIVEIEGNEYTDFEILDVPGLIGGSDNPEHRAAVEKITEHYVRNPNFMIVQLKEASQLKANNYGARRIQELCTLDPAPCGSPLPPRFDYRQHMVTIQTKFETFMQQNQNGTAVNQEIETLREEFGETYFVNMIFDGYTFADHSYEENVNYISELPELEKHQVNEWIITKLNRLANEDESRYHPFNQKYRSLIGINVVRKQIQDLWVRAFRSALPKLNESLHEQLDIAKSKYEAAFNKLQQQDPILVRSNYQKYITEFRSTIRSYVAYRSEIDSFFPLDLAGKTYRDIAERYDKWPRKQPITWRAHLTLDQLQASKGTQLSSLDLKLVGARHFERLRQVFSYMILAFKPREPTRDWIESVESSLHGGNTDYDNLEKAVRDILRTLVRETFLIGICWLTQMFSLLTELFAKDVKRYLLQDKFPYLRDHVKFLSAVDLEYHNTVRNLIRQAVVSIKHARNADSAYIVHDLAARMKNLAFSIPTEVTHKSFGQKIPNLMVKENGEYVEATMADVVKLVPPQKIMTLIMGSGSFLSAENRDQNTAEHHANGRKVIFEMYTAVCGQLLHSITTSFNANVVMKIQEYDTVEIERALNDRINRMSDSQIGQMANIQIGEIQQTLSSAEREINDLWKANDLIEIAIKEMEDGRVLADDERRQLMEKMEKARNANKLYAKVKHDEIKRKLDRERSKQKRVKRQSSSMYHRQTSASRTTDEEITDENELEYDEELFDDERELLALTDKTTADAFLLALYQKHDKEDLTYGFLQGDSLEADKKNPKSHDHLYVDENTLDYDNIKRTLTLKSTPARRIPPTRIPIENGHDGLTDGLSIDEELEFNEAIDPKLLTRRRQEQGDSVQVGGSRFYDSTDEPAHDQMANQQAQPSQETRKPSRFTLFRKKVQY</sequence>
<comment type="caution">
    <text evidence="3">The sequence shown here is derived from an EMBL/GenBank/DDBJ whole genome shotgun (WGS) entry which is preliminary data.</text>
</comment>
<dbReference type="Proteomes" id="UP000682733">
    <property type="component" value="Unassembled WGS sequence"/>
</dbReference>
<evidence type="ECO:0000256" key="1">
    <source>
        <dbReference type="SAM" id="MobiDB-lite"/>
    </source>
</evidence>
<name>A0A8S2DDB5_9BILA</name>
<proteinExistence type="predicted"/>
<dbReference type="Pfam" id="PF00350">
    <property type="entry name" value="Dynamin_N"/>
    <property type="match status" value="1"/>
</dbReference>
<dbReference type="InterPro" id="IPR045063">
    <property type="entry name" value="Dynamin_N"/>
</dbReference>
<dbReference type="EMBL" id="CAJOBA010003448">
    <property type="protein sequence ID" value="CAF3682127.1"/>
    <property type="molecule type" value="Genomic_DNA"/>
</dbReference>
<feature type="domain" description="Dynamin N-terminal" evidence="2">
    <location>
        <begin position="46"/>
        <end position="196"/>
    </location>
</feature>
<protein>
    <recommendedName>
        <fullName evidence="2">Dynamin N-terminal domain-containing protein</fullName>
    </recommendedName>
</protein>
<dbReference type="Proteomes" id="UP000677228">
    <property type="component" value="Unassembled WGS sequence"/>
</dbReference>
<dbReference type="SUPFAM" id="SSF52540">
    <property type="entry name" value="P-loop containing nucleoside triphosphate hydrolases"/>
    <property type="match status" value="1"/>
</dbReference>
<feature type="compositionally biased region" description="Polar residues" evidence="1">
    <location>
        <begin position="1004"/>
        <end position="1013"/>
    </location>
</feature>
<reference evidence="3" key="1">
    <citation type="submission" date="2021-02" db="EMBL/GenBank/DDBJ databases">
        <authorList>
            <person name="Nowell W R."/>
        </authorList>
    </citation>
    <scope>NUCLEOTIDE SEQUENCE</scope>
</reference>
<evidence type="ECO:0000313" key="5">
    <source>
        <dbReference type="Proteomes" id="UP000677228"/>
    </source>
</evidence>
<evidence type="ECO:0000259" key="2">
    <source>
        <dbReference type="Pfam" id="PF00350"/>
    </source>
</evidence>
<evidence type="ECO:0000313" key="3">
    <source>
        <dbReference type="EMBL" id="CAF0901521.1"/>
    </source>
</evidence>
<gene>
    <name evidence="3" type="ORF">OVA965_LOCUS9649</name>
    <name evidence="4" type="ORF">TMI583_LOCUS9645</name>
</gene>
<dbReference type="AlphaFoldDB" id="A0A8S2DDB5"/>
<feature type="region of interest" description="Disordered" evidence="1">
    <location>
        <begin position="975"/>
        <end position="1022"/>
    </location>
</feature>
<dbReference type="Gene3D" id="3.40.50.300">
    <property type="entry name" value="P-loop containing nucleotide triphosphate hydrolases"/>
    <property type="match status" value="1"/>
</dbReference>
<accession>A0A8S2DDB5</accession>
<feature type="compositionally biased region" description="Polar residues" evidence="1">
    <location>
        <begin position="831"/>
        <end position="840"/>
    </location>
</feature>
<evidence type="ECO:0000313" key="4">
    <source>
        <dbReference type="EMBL" id="CAF3682127.1"/>
    </source>
</evidence>
<feature type="region of interest" description="Disordered" evidence="1">
    <location>
        <begin position="815"/>
        <end position="849"/>
    </location>
</feature>
<dbReference type="EMBL" id="CAJNOK010003447">
    <property type="protein sequence ID" value="CAF0901521.1"/>
    <property type="molecule type" value="Genomic_DNA"/>
</dbReference>